<feature type="compositionally biased region" description="Low complexity" evidence="11">
    <location>
        <begin position="17"/>
        <end position="30"/>
    </location>
</feature>
<dbReference type="InterPro" id="IPR025770">
    <property type="entry name" value="PPMT_MeTrfase"/>
</dbReference>
<comment type="similarity">
    <text evidence="2 10">Belongs to the class VI-like SAM-binding methyltransferase superfamily. Isoprenylcysteine carboxyl methyltransferase family.</text>
</comment>
<reference evidence="12 13" key="1">
    <citation type="journal article" date="2013" name="PLoS Genet.">
        <title>Comparative genome structure, secondary metabolite, and effector coding capacity across Cochliobolus pathogens.</title>
        <authorList>
            <person name="Condon B.J."/>
            <person name="Leng Y."/>
            <person name="Wu D."/>
            <person name="Bushley K.E."/>
            <person name="Ohm R.A."/>
            <person name="Otillar R."/>
            <person name="Martin J."/>
            <person name="Schackwitz W."/>
            <person name="Grimwood J."/>
            <person name="MohdZainudin N."/>
            <person name="Xue C."/>
            <person name="Wang R."/>
            <person name="Manning V.A."/>
            <person name="Dhillon B."/>
            <person name="Tu Z.J."/>
            <person name="Steffenson B.J."/>
            <person name="Salamov A."/>
            <person name="Sun H."/>
            <person name="Lowry S."/>
            <person name="LaButti K."/>
            <person name="Han J."/>
            <person name="Copeland A."/>
            <person name="Lindquist E."/>
            <person name="Barry K."/>
            <person name="Schmutz J."/>
            <person name="Baker S.E."/>
            <person name="Ciuffetti L.M."/>
            <person name="Grigoriev I.V."/>
            <person name="Zhong S."/>
            <person name="Turgeon B.G."/>
        </authorList>
    </citation>
    <scope>NUCLEOTIDE SEQUENCE [LARGE SCALE GENOMIC DNA]</scope>
    <source>
        <strain evidence="12 13">26-R-13</strain>
    </source>
</reference>
<dbReference type="Proteomes" id="UP000053841">
    <property type="component" value="Unassembled WGS sequence"/>
</dbReference>
<dbReference type="GO" id="GO:0005789">
    <property type="term" value="C:endoplasmic reticulum membrane"/>
    <property type="evidence" value="ECO:0007669"/>
    <property type="project" value="UniProtKB-SubCell"/>
</dbReference>
<feature type="transmembrane region" description="Helical" evidence="10">
    <location>
        <begin position="97"/>
        <end position="116"/>
    </location>
</feature>
<evidence type="ECO:0000256" key="6">
    <source>
        <dbReference type="ARBA" id="ARBA00022691"/>
    </source>
</evidence>
<dbReference type="Gene3D" id="1.20.120.1630">
    <property type="match status" value="1"/>
</dbReference>
<dbReference type="HOGENOM" id="CLU_016544_0_0_1"/>
<keyword evidence="13" id="KW-1185">Reference proteome</keyword>
<dbReference type="AlphaFoldDB" id="W6Y7Z0"/>
<evidence type="ECO:0000256" key="5">
    <source>
        <dbReference type="ARBA" id="ARBA00022679"/>
    </source>
</evidence>
<evidence type="ECO:0000256" key="4">
    <source>
        <dbReference type="ARBA" id="ARBA00022603"/>
    </source>
</evidence>
<keyword evidence="6 10" id="KW-0949">S-adenosyl-L-methionine</keyword>
<dbReference type="OrthoDB" id="422086at2759"/>
<name>W6Y7Z0_COCC2</name>
<comment type="catalytic activity">
    <reaction evidence="10">
        <text>[protein]-C-terminal S-[(2E,6E)-farnesyl]-L-cysteine + S-adenosyl-L-methionine = [protein]-C-terminal S-[(2E,6E)-farnesyl]-L-cysteine methyl ester + S-adenosyl-L-homocysteine</text>
        <dbReference type="Rhea" id="RHEA:21672"/>
        <dbReference type="Rhea" id="RHEA-COMP:12125"/>
        <dbReference type="Rhea" id="RHEA-COMP:12126"/>
        <dbReference type="ChEBI" id="CHEBI:57856"/>
        <dbReference type="ChEBI" id="CHEBI:59789"/>
        <dbReference type="ChEBI" id="CHEBI:90510"/>
        <dbReference type="ChEBI" id="CHEBI:90511"/>
        <dbReference type="EC" id="2.1.1.100"/>
    </reaction>
</comment>
<dbReference type="PANTHER" id="PTHR12714:SF9">
    <property type="entry name" value="PROTEIN-S-ISOPRENYLCYSTEINE O-METHYLTRANSFERASE"/>
    <property type="match status" value="1"/>
</dbReference>
<dbReference type="Pfam" id="PF04140">
    <property type="entry name" value="ICMT"/>
    <property type="match status" value="1"/>
</dbReference>
<evidence type="ECO:0000256" key="2">
    <source>
        <dbReference type="ARBA" id="ARBA00009140"/>
    </source>
</evidence>
<keyword evidence="8 10" id="KW-1133">Transmembrane helix</keyword>
<dbReference type="STRING" id="930089.W6Y7Z0"/>
<dbReference type="GeneID" id="19147830"/>
<feature type="region of interest" description="Disordered" evidence="11">
    <location>
        <begin position="1"/>
        <end position="42"/>
    </location>
</feature>
<evidence type="ECO:0000313" key="13">
    <source>
        <dbReference type="Proteomes" id="UP000053841"/>
    </source>
</evidence>
<organism evidence="12 13">
    <name type="scientific">Cochliobolus carbonum (strain 26-R-13)</name>
    <name type="common">Maize leaf spot fungus</name>
    <name type="synonym">Bipolaris zeicola</name>
    <dbReference type="NCBI Taxonomy" id="930089"/>
    <lineage>
        <taxon>Eukaryota</taxon>
        <taxon>Fungi</taxon>
        <taxon>Dikarya</taxon>
        <taxon>Ascomycota</taxon>
        <taxon>Pezizomycotina</taxon>
        <taxon>Dothideomycetes</taxon>
        <taxon>Pleosporomycetidae</taxon>
        <taxon>Pleosporales</taxon>
        <taxon>Pleosporineae</taxon>
        <taxon>Pleosporaceae</taxon>
        <taxon>Bipolaris</taxon>
    </lineage>
</organism>
<dbReference type="EC" id="2.1.1.100" evidence="3 10"/>
<keyword evidence="9 10" id="KW-0472">Membrane</keyword>
<evidence type="ECO:0000256" key="3">
    <source>
        <dbReference type="ARBA" id="ARBA00012151"/>
    </source>
</evidence>
<keyword evidence="5" id="KW-0808">Transferase</keyword>
<dbReference type="GO" id="GO:0032259">
    <property type="term" value="P:methylation"/>
    <property type="evidence" value="ECO:0007669"/>
    <property type="project" value="UniProtKB-KW"/>
</dbReference>
<gene>
    <name evidence="12" type="ORF">COCCADRAFT_34744</name>
</gene>
<evidence type="ECO:0000256" key="10">
    <source>
        <dbReference type="RuleBase" id="RU362022"/>
    </source>
</evidence>
<feature type="region of interest" description="Disordered" evidence="11">
    <location>
        <begin position="294"/>
        <end position="344"/>
    </location>
</feature>
<dbReference type="InterPro" id="IPR007269">
    <property type="entry name" value="ICMT_MeTrfase"/>
</dbReference>
<keyword evidence="4 10" id="KW-0489">Methyltransferase</keyword>
<dbReference type="GO" id="GO:0004671">
    <property type="term" value="F:protein C-terminal S-isoprenylcysteine carboxyl O-methyltransferase activity"/>
    <property type="evidence" value="ECO:0007669"/>
    <property type="project" value="UniProtKB-EC"/>
</dbReference>
<dbReference type="PANTHER" id="PTHR12714">
    <property type="entry name" value="PROTEIN-S ISOPRENYLCYSTEINE O-METHYLTRANSFERASE"/>
    <property type="match status" value="1"/>
</dbReference>
<keyword evidence="7 10" id="KW-0812">Transmembrane</keyword>
<dbReference type="eggNOG" id="KOG2628">
    <property type="taxonomic scope" value="Eukaryota"/>
</dbReference>
<dbReference type="RefSeq" id="XP_007709912.1">
    <property type="nucleotide sequence ID" value="XM_007711722.1"/>
</dbReference>
<feature type="transmembrane region" description="Helical" evidence="10">
    <location>
        <begin position="221"/>
        <end position="249"/>
    </location>
</feature>
<comment type="subcellular location">
    <subcellularLocation>
        <location evidence="10">Endoplasmic reticulum membrane</location>
        <topology evidence="10">Multi-pass membrane protein</topology>
    </subcellularLocation>
    <subcellularLocation>
        <location evidence="1">Membrane</location>
        <topology evidence="1">Multi-pass membrane protein</topology>
    </subcellularLocation>
</comment>
<dbReference type="EMBL" id="KI964570">
    <property type="protein sequence ID" value="EUC35747.1"/>
    <property type="molecule type" value="Genomic_DNA"/>
</dbReference>
<evidence type="ECO:0000313" key="12">
    <source>
        <dbReference type="EMBL" id="EUC35747.1"/>
    </source>
</evidence>
<dbReference type="PROSITE" id="PS51564">
    <property type="entry name" value="SAM_ICMT"/>
    <property type="match status" value="1"/>
</dbReference>
<feature type="compositionally biased region" description="Polar residues" evidence="11">
    <location>
        <begin position="328"/>
        <end position="343"/>
    </location>
</feature>
<evidence type="ECO:0000256" key="8">
    <source>
        <dbReference type="ARBA" id="ARBA00022989"/>
    </source>
</evidence>
<evidence type="ECO:0000256" key="7">
    <source>
        <dbReference type="ARBA" id="ARBA00022692"/>
    </source>
</evidence>
<evidence type="ECO:0000256" key="1">
    <source>
        <dbReference type="ARBA" id="ARBA00004141"/>
    </source>
</evidence>
<dbReference type="KEGG" id="bze:COCCADRAFT_34744"/>
<protein>
    <recommendedName>
        <fullName evidence="3 10">Protein-S-isoprenylcysteine O-methyltransferase</fullName>
        <ecNumber evidence="3 10">2.1.1.100</ecNumber>
    </recommendedName>
</protein>
<proteinExistence type="inferred from homology"/>
<evidence type="ECO:0000256" key="11">
    <source>
        <dbReference type="SAM" id="MobiDB-lite"/>
    </source>
</evidence>
<feature type="transmembrane region" description="Helical" evidence="10">
    <location>
        <begin position="164"/>
        <end position="184"/>
    </location>
</feature>
<feature type="compositionally biased region" description="Polar residues" evidence="11">
    <location>
        <begin position="1"/>
        <end position="10"/>
    </location>
</feature>
<sequence>MAANGSSSGIDISLPENPGNGNGPWAPGTGDRQPPNVAPATQPRNLNAISPDFYPHGKRSLSGISVRAFCLGCALVSGLAGAALLAYHGSHLWRPCLFLSTLALFHFLEFYTTAAYNTPVAKVASFLLSNGDQYRIAHTMAFIETFITSYFFPGYQSYIHPPWAIAIGVVLIAVGQTVRSIAMIQAGTNFNHMVQSSKNDGHELVTHGLYHYFRHPSYFGFFWWGIGTQIMLGNTLCFLAYTAVLWSFFKRRIFHEEKHLLEFFGNDYREYKARTRHCSTSSLPFPLLSPLRAGCRQQTSSPPASRSLAAMHRSRWADSPPTAPKGAISQSAAPSMKPSTSAVQPVANPGALKLKKSAVKILGAASHLPPPSTPSAASIPLPMTPPVSLSDKLEPLVAESSVSVPSISNAKAGSSQKDDPKSDDTSALIDALFARLNSKDSELSAPATGSSMTLGNHTKVAPIESLPSSTTATLVVPSVLTEAIPKQATTDGLPEPVKAAVQPADITEAELENEYMRRASAYVDALPDTKEGTPQLIKVVSNKMRVTYKPLTSMDVKEKDTIKARFAFAIANYLNKTLQKGPMECAASSIKQKLEDVDGDFLKLCAMLVEEKHMSLETLDDVTGLVKALLDILPKAELTTIPGMLGSKVVLEDPVDNMKTWPTAEKRSSSAAARTCILKGVSAVTSINQLQALVWGGRLESISMPEPGSSNALVKFLTADGCKKFHADTVNGIEVAGDKKSAVVFVELAEGPNSTNDVIQGCIDNGMTRCVRAIGKVDYTDAQLMGFAKGKSQINKREVDCIKHGKNTRGHEYTEFRFANIYHALNFRRELTDNEDWEHCNIGYAPDPCELATGVHYKDNE</sequence>
<feature type="transmembrane region" description="Helical" evidence="10">
    <location>
        <begin position="64"/>
        <end position="85"/>
    </location>
</feature>
<accession>W6Y7Z0</accession>
<evidence type="ECO:0000256" key="9">
    <source>
        <dbReference type="ARBA" id="ARBA00023136"/>
    </source>
</evidence>
<keyword evidence="10" id="KW-0256">Endoplasmic reticulum</keyword>